<proteinExistence type="predicted"/>
<organism evidence="2 3">
    <name type="scientific">Kibdelosporangium phytohabitans</name>
    <dbReference type="NCBI Taxonomy" id="860235"/>
    <lineage>
        <taxon>Bacteria</taxon>
        <taxon>Bacillati</taxon>
        <taxon>Actinomycetota</taxon>
        <taxon>Actinomycetes</taxon>
        <taxon>Pseudonocardiales</taxon>
        <taxon>Pseudonocardiaceae</taxon>
        <taxon>Kibdelosporangium</taxon>
    </lineage>
</organism>
<name>A0A0N9I1W9_9PSEU</name>
<evidence type="ECO:0000313" key="3">
    <source>
        <dbReference type="Proteomes" id="UP000063699"/>
    </source>
</evidence>
<keyword evidence="3" id="KW-1185">Reference proteome</keyword>
<dbReference type="AlphaFoldDB" id="A0A0N9I1W9"/>
<reference evidence="2 3" key="1">
    <citation type="submission" date="2015-07" db="EMBL/GenBank/DDBJ databases">
        <title>Genome sequencing of Kibdelosporangium phytohabitans.</title>
        <authorList>
            <person name="Qin S."/>
            <person name="Xing K."/>
        </authorList>
    </citation>
    <scope>NUCLEOTIDE SEQUENCE [LARGE SCALE GENOMIC DNA]</scope>
    <source>
        <strain evidence="2 3">KLBMP1111</strain>
    </source>
</reference>
<sequence length="127" mass="13356">MATAGLLLAAALPAHAAGTAWLHDDSYVSGGEATAYVDVDCPEGERGWTLKVRLTSVRPGRPSATGSATAPVTCRGVPDQNVIDVRPDSTPFFGSHDERSSGVADVIRPDGTVAASSTRRMHFYVWS</sequence>
<keyword evidence="1" id="KW-0732">Signal</keyword>
<accession>A0A0N9I1W9</accession>
<evidence type="ECO:0000256" key="1">
    <source>
        <dbReference type="SAM" id="SignalP"/>
    </source>
</evidence>
<protein>
    <submittedName>
        <fullName evidence="2">Uncharacterized protein</fullName>
    </submittedName>
</protein>
<dbReference type="EMBL" id="CP012752">
    <property type="protein sequence ID" value="ALG08409.1"/>
    <property type="molecule type" value="Genomic_DNA"/>
</dbReference>
<gene>
    <name evidence="2" type="ORF">AOZ06_17150</name>
</gene>
<dbReference type="Proteomes" id="UP000063699">
    <property type="component" value="Chromosome"/>
</dbReference>
<feature type="signal peptide" evidence="1">
    <location>
        <begin position="1"/>
        <end position="16"/>
    </location>
</feature>
<evidence type="ECO:0000313" key="2">
    <source>
        <dbReference type="EMBL" id="ALG08409.1"/>
    </source>
</evidence>
<feature type="chain" id="PRO_5006035750" evidence="1">
    <location>
        <begin position="17"/>
        <end position="127"/>
    </location>
</feature>
<dbReference type="KEGG" id="kphy:AOZ06_17150"/>